<dbReference type="CDD" id="cd06267">
    <property type="entry name" value="PBP1_LacI_sugar_binding-like"/>
    <property type="match status" value="1"/>
</dbReference>
<dbReference type="EMBL" id="JANFZH010000004">
    <property type="protein sequence ID" value="MCQ4838895.1"/>
    <property type="molecule type" value="Genomic_DNA"/>
</dbReference>
<reference evidence="5 6" key="1">
    <citation type="submission" date="2022-06" db="EMBL/GenBank/DDBJ databases">
        <title>Isolation of gut microbiota from human fecal samples.</title>
        <authorList>
            <person name="Pamer E.G."/>
            <person name="Barat B."/>
            <person name="Waligurski E."/>
            <person name="Medina S."/>
            <person name="Paddock L."/>
            <person name="Mostad J."/>
        </authorList>
    </citation>
    <scope>NUCLEOTIDE SEQUENCE [LARGE SCALE GENOMIC DNA]</scope>
    <source>
        <strain evidence="5 6">DFI.9.73</strain>
    </source>
</reference>
<organism evidence="5 6">
    <name type="scientific">Neglectibacter timonensis</name>
    <dbReference type="NCBI Taxonomy" id="1776382"/>
    <lineage>
        <taxon>Bacteria</taxon>
        <taxon>Bacillati</taxon>
        <taxon>Bacillota</taxon>
        <taxon>Clostridia</taxon>
        <taxon>Eubacteriales</taxon>
        <taxon>Oscillospiraceae</taxon>
        <taxon>Neglectibacter</taxon>
    </lineage>
</organism>
<dbReference type="Pfam" id="PF00356">
    <property type="entry name" value="LacI"/>
    <property type="match status" value="1"/>
</dbReference>
<dbReference type="PANTHER" id="PTHR30146:SF109">
    <property type="entry name" value="HTH-TYPE TRANSCRIPTIONAL REGULATOR GALS"/>
    <property type="match status" value="1"/>
</dbReference>
<dbReference type="RefSeq" id="WP_256191556.1">
    <property type="nucleotide sequence ID" value="NZ_CATZHN010000030.1"/>
</dbReference>
<dbReference type="Gene3D" id="3.40.50.2300">
    <property type="match status" value="2"/>
</dbReference>
<sequence>MSTSKDVAQLAGVSPATVSRVFRGEAIVSEKTRKLVMDCARRLGYTPSLAASVLKKQNNHTVAFLDPDPQNPFYIQTISRISDVLREQYGYHTMMAPDTKYGHLVRESIQFFLSYRVECIVFSPIKNRSDPQLAELFQTEQDCRFLQLHSKLYPQVSSLYYNDVAGMEEATSCLLENGHRRILIVSDDRNRIRGCFDAYRAAGIAKPEIPVTPLPVGVSAEQVMELIQRWQPTAVIAVAEMFGLPAYSAITKLGLRVPEDISLIVYDDTAWTKALGITVVTHSEEDVVSGAVDSILGMIQGDIESPRHTKLPAYLLHRDSVRRL</sequence>
<keyword evidence="2" id="KW-0238">DNA-binding</keyword>
<evidence type="ECO:0000256" key="1">
    <source>
        <dbReference type="ARBA" id="ARBA00023015"/>
    </source>
</evidence>
<dbReference type="InterPro" id="IPR046335">
    <property type="entry name" value="LacI/GalR-like_sensor"/>
</dbReference>
<dbReference type="Proteomes" id="UP001524473">
    <property type="component" value="Unassembled WGS sequence"/>
</dbReference>
<name>A0ABT1RW91_9FIRM</name>
<dbReference type="SMART" id="SM00354">
    <property type="entry name" value="HTH_LACI"/>
    <property type="match status" value="1"/>
</dbReference>
<comment type="caution">
    <text evidence="5">The sequence shown here is derived from an EMBL/GenBank/DDBJ whole genome shotgun (WGS) entry which is preliminary data.</text>
</comment>
<evidence type="ECO:0000259" key="4">
    <source>
        <dbReference type="PROSITE" id="PS50932"/>
    </source>
</evidence>
<gene>
    <name evidence="5" type="ORF">NE695_03070</name>
</gene>
<proteinExistence type="predicted"/>
<feature type="domain" description="HTH lacI-type" evidence="4">
    <location>
        <begin position="2"/>
        <end position="56"/>
    </location>
</feature>
<dbReference type="PANTHER" id="PTHR30146">
    <property type="entry name" value="LACI-RELATED TRANSCRIPTIONAL REPRESSOR"/>
    <property type="match status" value="1"/>
</dbReference>
<dbReference type="InterPro" id="IPR028082">
    <property type="entry name" value="Peripla_BP_I"/>
</dbReference>
<keyword evidence="6" id="KW-1185">Reference proteome</keyword>
<accession>A0ABT1RW91</accession>
<dbReference type="Gene3D" id="1.10.260.40">
    <property type="entry name" value="lambda repressor-like DNA-binding domains"/>
    <property type="match status" value="1"/>
</dbReference>
<evidence type="ECO:0000256" key="2">
    <source>
        <dbReference type="ARBA" id="ARBA00023125"/>
    </source>
</evidence>
<dbReference type="Pfam" id="PF13377">
    <property type="entry name" value="Peripla_BP_3"/>
    <property type="match status" value="1"/>
</dbReference>
<dbReference type="InterPro" id="IPR000843">
    <property type="entry name" value="HTH_LacI"/>
</dbReference>
<keyword evidence="1" id="KW-0805">Transcription regulation</keyword>
<dbReference type="PROSITE" id="PS50932">
    <property type="entry name" value="HTH_LACI_2"/>
    <property type="match status" value="1"/>
</dbReference>
<evidence type="ECO:0000313" key="5">
    <source>
        <dbReference type="EMBL" id="MCQ4838895.1"/>
    </source>
</evidence>
<dbReference type="CDD" id="cd01392">
    <property type="entry name" value="HTH_LacI"/>
    <property type="match status" value="1"/>
</dbReference>
<protein>
    <submittedName>
        <fullName evidence="5">LacI family transcriptional regulator</fullName>
    </submittedName>
</protein>
<dbReference type="InterPro" id="IPR010982">
    <property type="entry name" value="Lambda_DNA-bd_dom_sf"/>
</dbReference>
<dbReference type="SUPFAM" id="SSF53822">
    <property type="entry name" value="Periplasmic binding protein-like I"/>
    <property type="match status" value="1"/>
</dbReference>
<keyword evidence="3" id="KW-0804">Transcription</keyword>
<evidence type="ECO:0000256" key="3">
    <source>
        <dbReference type="ARBA" id="ARBA00023163"/>
    </source>
</evidence>
<evidence type="ECO:0000313" key="6">
    <source>
        <dbReference type="Proteomes" id="UP001524473"/>
    </source>
</evidence>
<dbReference type="SUPFAM" id="SSF47413">
    <property type="entry name" value="lambda repressor-like DNA-binding domains"/>
    <property type="match status" value="1"/>
</dbReference>